<evidence type="ECO:0000313" key="2">
    <source>
        <dbReference type="EMBL" id="GAL29397.1"/>
    </source>
</evidence>
<evidence type="ECO:0000313" key="3">
    <source>
        <dbReference type="Proteomes" id="UP000029223"/>
    </source>
</evidence>
<dbReference type="EMBL" id="BBMS01000063">
    <property type="protein sequence ID" value="GAL29397.1"/>
    <property type="molecule type" value="Genomic_DNA"/>
</dbReference>
<reference evidence="3" key="1">
    <citation type="submission" date="2014-09" db="EMBL/GenBank/DDBJ databases">
        <title>Vibrio variabilis JCM 19239. (C206) whole genome shotgun sequence.</title>
        <authorList>
            <person name="Sawabe T."/>
            <person name="Meirelles P."/>
            <person name="Nakanishi M."/>
            <person name="Sayaka M."/>
            <person name="Hattori M."/>
            <person name="Ohkuma M."/>
        </authorList>
    </citation>
    <scope>NUCLEOTIDE SEQUENCE [LARGE SCALE GENOMIC DNA]</scope>
    <source>
        <strain evidence="3">JCM 19239</strain>
    </source>
</reference>
<name>A0ABQ0JKX5_9VIBR</name>
<keyword evidence="1" id="KW-1133">Transmembrane helix</keyword>
<keyword evidence="3" id="KW-1185">Reference proteome</keyword>
<sequence length="58" mass="6285">MGGLIVLPVVEGRFGFLIALAVGSLVTALMVNFLKARRKVEEPKKEESDDLDLDITIG</sequence>
<feature type="transmembrane region" description="Helical" evidence="1">
    <location>
        <begin position="14"/>
        <end position="34"/>
    </location>
</feature>
<keyword evidence="1" id="KW-0812">Transmembrane</keyword>
<protein>
    <submittedName>
        <fullName evidence="2">PTS system fructose-specific IIC component</fullName>
    </submittedName>
</protein>
<accession>A0ABQ0JKX5</accession>
<reference evidence="3" key="2">
    <citation type="submission" date="2014-09" db="EMBL/GenBank/DDBJ databases">
        <authorList>
            <consortium name="NBRP consortium"/>
            <person name="Sawabe T."/>
            <person name="Meirelles P."/>
            <person name="Nakanishi M."/>
            <person name="Sayaka M."/>
            <person name="Hattori M."/>
            <person name="Ohkuma M."/>
        </authorList>
    </citation>
    <scope>NUCLEOTIDE SEQUENCE [LARGE SCALE GENOMIC DNA]</scope>
    <source>
        <strain evidence="3">JCM 19239</strain>
    </source>
</reference>
<keyword evidence="1" id="KW-0472">Membrane</keyword>
<dbReference type="Proteomes" id="UP000029223">
    <property type="component" value="Unassembled WGS sequence"/>
</dbReference>
<organism evidence="2 3">
    <name type="scientific">Vibrio variabilis</name>
    <dbReference type="NCBI Taxonomy" id="990271"/>
    <lineage>
        <taxon>Bacteria</taxon>
        <taxon>Pseudomonadati</taxon>
        <taxon>Pseudomonadota</taxon>
        <taxon>Gammaproteobacteria</taxon>
        <taxon>Vibrionales</taxon>
        <taxon>Vibrionaceae</taxon>
        <taxon>Vibrio</taxon>
    </lineage>
</organism>
<comment type="caution">
    <text evidence="2">The sequence shown here is derived from an EMBL/GenBank/DDBJ whole genome shotgun (WGS) entry which is preliminary data.</text>
</comment>
<evidence type="ECO:0000256" key="1">
    <source>
        <dbReference type="SAM" id="Phobius"/>
    </source>
</evidence>
<gene>
    <name evidence="2" type="ORF">JCM19239_7124</name>
</gene>
<proteinExistence type="predicted"/>